<proteinExistence type="predicted"/>
<dbReference type="InterPro" id="IPR032675">
    <property type="entry name" value="LRR_dom_sf"/>
</dbReference>
<dbReference type="RefSeq" id="XP_015656422.1">
    <property type="nucleotide sequence ID" value="XM_015805129.1"/>
</dbReference>
<dbReference type="Gene3D" id="3.80.10.10">
    <property type="entry name" value="Ribonuclease Inhibitor"/>
    <property type="match status" value="1"/>
</dbReference>
<evidence type="ECO:0000313" key="6">
    <source>
        <dbReference type="EMBL" id="KPA77983.1"/>
    </source>
</evidence>
<dbReference type="OrthoDB" id="267901at2759"/>
<feature type="non-terminal residue" evidence="5">
    <location>
        <position position="211"/>
    </location>
</feature>
<evidence type="ECO:0000256" key="1">
    <source>
        <dbReference type="ARBA" id="ARBA00004196"/>
    </source>
</evidence>
<organism evidence="5 7">
    <name type="scientific">Leptomonas pyrrhocoris</name>
    <name type="common">Firebug parasite</name>
    <dbReference type="NCBI Taxonomy" id="157538"/>
    <lineage>
        <taxon>Eukaryota</taxon>
        <taxon>Discoba</taxon>
        <taxon>Euglenozoa</taxon>
        <taxon>Kinetoplastea</taxon>
        <taxon>Metakinetoplastina</taxon>
        <taxon>Trypanosomatida</taxon>
        <taxon>Trypanosomatidae</taxon>
        <taxon>Leishmaniinae</taxon>
        <taxon>Leptomonas</taxon>
    </lineage>
</organism>
<dbReference type="OMA" id="ACCAEEC"/>
<dbReference type="VEuPathDB" id="TriTrypDB:LpyrH10_15_1400"/>
<keyword evidence="4" id="KW-0732">Signal</keyword>
<evidence type="ECO:0000313" key="7">
    <source>
        <dbReference type="Proteomes" id="UP000037923"/>
    </source>
</evidence>
<dbReference type="EMBL" id="LGTL01000015">
    <property type="protein sequence ID" value="KPA77975.1"/>
    <property type="molecule type" value="Genomic_DNA"/>
</dbReference>
<gene>
    <name evidence="5" type="ORF">ABB37_06742</name>
    <name evidence="6" type="ORF">ABB37_06748</name>
</gene>
<dbReference type="PANTHER" id="PTHR48059:SF32">
    <property type="entry name" value="LEUCINE-RICH REPEAT DOMAIN, L DOMAIN-LIKE PROTEIN-RELATED"/>
    <property type="match status" value="1"/>
</dbReference>
<dbReference type="GeneID" id="26907028"/>
<keyword evidence="7" id="KW-1185">Reference proteome</keyword>
<comment type="subcellular location">
    <subcellularLocation>
        <location evidence="1">Cell envelope</location>
    </subcellularLocation>
</comment>
<keyword evidence="3" id="KW-0677">Repeat</keyword>
<feature type="signal peptide" evidence="4">
    <location>
        <begin position="1"/>
        <end position="26"/>
    </location>
</feature>
<evidence type="ECO:0000313" key="5">
    <source>
        <dbReference type="EMBL" id="KPA77975.1"/>
    </source>
</evidence>
<feature type="chain" id="PRO_5007418494" evidence="4">
    <location>
        <begin position="27"/>
        <end position="211"/>
    </location>
</feature>
<comment type="caution">
    <text evidence="5">The sequence shown here is derived from an EMBL/GenBank/DDBJ whole genome shotgun (WGS) entry which is preliminary data.</text>
</comment>
<dbReference type="EMBL" id="LGTL01000015">
    <property type="protein sequence ID" value="KPA77983.1"/>
    <property type="molecule type" value="Genomic_DNA"/>
</dbReference>
<dbReference type="AlphaFoldDB" id="A0A0M9FXA1"/>
<dbReference type="Proteomes" id="UP000037923">
    <property type="component" value="Unassembled WGS sequence"/>
</dbReference>
<dbReference type="SUPFAM" id="SSF52058">
    <property type="entry name" value="L domain-like"/>
    <property type="match status" value="1"/>
</dbReference>
<protein>
    <submittedName>
        <fullName evidence="5">Surface membrane protein gp46-like protein</fullName>
    </submittedName>
</protein>
<dbReference type="PANTHER" id="PTHR48059">
    <property type="entry name" value="POLYGALACTURONASE INHIBITOR 1"/>
    <property type="match status" value="1"/>
</dbReference>
<evidence type="ECO:0000256" key="3">
    <source>
        <dbReference type="ARBA" id="ARBA00022737"/>
    </source>
</evidence>
<reference evidence="5 7" key="1">
    <citation type="submission" date="2015-07" db="EMBL/GenBank/DDBJ databases">
        <title>High-quality genome of monoxenous trypanosomatid Leptomonas pyrrhocoris.</title>
        <authorList>
            <person name="Flegontov P."/>
            <person name="Butenko A."/>
            <person name="Firsov S."/>
            <person name="Vlcek C."/>
            <person name="Logacheva M.D."/>
            <person name="Field M."/>
            <person name="Filatov D."/>
            <person name="Flegontova O."/>
            <person name="Gerasimov E."/>
            <person name="Jackson A.P."/>
            <person name="Kelly S."/>
            <person name="Opperdoes F."/>
            <person name="O'Reilly A."/>
            <person name="Votypka J."/>
            <person name="Yurchenko V."/>
            <person name="Lukes J."/>
        </authorList>
    </citation>
    <scope>NUCLEOTIDE SEQUENCE [LARGE SCALE GENOMIC DNA]</scope>
    <source>
        <strain evidence="5">H10</strain>
    </source>
</reference>
<dbReference type="GeneID" id="26907034"/>
<accession>A0A0M9FXA1</accession>
<dbReference type="RefSeq" id="XP_015656414.1">
    <property type="nucleotide sequence ID" value="XM_015805121.1"/>
</dbReference>
<keyword evidence="2" id="KW-0433">Leucine-rich repeat</keyword>
<dbReference type="InterPro" id="IPR051848">
    <property type="entry name" value="PGIP"/>
</dbReference>
<evidence type="ECO:0000256" key="4">
    <source>
        <dbReference type="SAM" id="SignalP"/>
    </source>
</evidence>
<evidence type="ECO:0000256" key="2">
    <source>
        <dbReference type="ARBA" id="ARBA00022614"/>
    </source>
</evidence>
<dbReference type="FunFam" id="3.80.10.10:FF:000041">
    <property type="entry name" value="LRR receptor-like serine/threonine-protein kinase ERECTA"/>
    <property type="match status" value="1"/>
</dbReference>
<name>A0A0M9FXA1_LEPPY</name>
<sequence length="211" mass="22997">MSRFSSTPQPWKALAIGALLVCCVLGSHVAAAADSNTSVPSAVEPETAKFLQALVAGIPELREHITGDNYCTDWDFLACEDDVVKGVLLDSWSLKRPASLPELPEDLDGSKVTVERFLMNSHRSNLIGTLPSTWGKLTKMQNFQLIGNNLEGTLPAEWSEMTGLAQIRMSRNNLTGTLPEQWSRLKVLTVIVSRNHLTGTLPASWSALSPL</sequence>